<organism evidence="1 2">
    <name type="scientific">Daphnia pulex</name>
    <name type="common">Water flea</name>
    <dbReference type="NCBI Taxonomy" id="6669"/>
    <lineage>
        <taxon>Eukaryota</taxon>
        <taxon>Metazoa</taxon>
        <taxon>Ecdysozoa</taxon>
        <taxon>Arthropoda</taxon>
        <taxon>Crustacea</taxon>
        <taxon>Branchiopoda</taxon>
        <taxon>Diplostraca</taxon>
        <taxon>Cladocera</taxon>
        <taxon>Anomopoda</taxon>
        <taxon>Daphniidae</taxon>
        <taxon>Daphnia</taxon>
    </lineage>
</organism>
<dbReference type="AlphaFoldDB" id="E9HE50"/>
<dbReference type="HOGENOM" id="CLU_3089319_0_0_1"/>
<dbReference type="InParanoid" id="E9HE50"/>
<name>E9HE50_DAPPU</name>
<dbReference type="PhylomeDB" id="E9HE50"/>
<dbReference type="OrthoDB" id="413361at2759"/>
<gene>
    <name evidence="1" type="ORF">DAPPUDRAFT_257747</name>
</gene>
<accession>E9HE50</accession>
<dbReference type="EMBL" id="GL732627">
    <property type="protein sequence ID" value="EFX69990.1"/>
    <property type="molecule type" value="Genomic_DNA"/>
</dbReference>
<proteinExistence type="predicted"/>
<protein>
    <submittedName>
        <fullName evidence="1">Uncharacterized protein</fullName>
    </submittedName>
</protein>
<evidence type="ECO:0000313" key="1">
    <source>
        <dbReference type="EMBL" id="EFX69990.1"/>
    </source>
</evidence>
<keyword evidence="2" id="KW-1185">Reference proteome</keyword>
<sequence>MDPIPRIAVKHIEKFDGTNFQQWKHGLTMQLELSGLQELVENAKKVSIFDKQ</sequence>
<evidence type="ECO:0000313" key="2">
    <source>
        <dbReference type="Proteomes" id="UP000000305"/>
    </source>
</evidence>
<dbReference type="Proteomes" id="UP000000305">
    <property type="component" value="Unassembled WGS sequence"/>
</dbReference>
<dbReference type="KEGG" id="dpx:DAPPUDRAFT_257747"/>
<reference evidence="1 2" key="1">
    <citation type="journal article" date="2011" name="Science">
        <title>The ecoresponsive genome of Daphnia pulex.</title>
        <authorList>
            <person name="Colbourne J.K."/>
            <person name="Pfrender M.E."/>
            <person name="Gilbert D."/>
            <person name="Thomas W.K."/>
            <person name="Tucker A."/>
            <person name="Oakley T.H."/>
            <person name="Tokishita S."/>
            <person name="Aerts A."/>
            <person name="Arnold G.J."/>
            <person name="Basu M.K."/>
            <person name="Bauer D.J."/>
            <person name="Caceres C.E."/>
            <person name="Carmel L."/>
            <person name="Casola C."/>
            <person name="Choi J.H."/>
            <person name="Detter J.C."/>
            <person name="Dong Q."/>
            <person name="Dusheyko S."/>
            <person name="Eads B.D."/>
            <person name="Frohlich T."/>
            <person name="Geiler-Samerotte K.A."/>
            <person name="Gerlach D."/>
            <person name="Hatcher P."/>
            <person name="Jogdeo S."/>
            <person name="Krijgsveld J."/>
            <person name="Kriventseva E.V."/>
            <person name="Kultz D."/>
            <person name="Laforsch C."/>
            <person name="Lindquist E."/>
            <person name="Lopez J."/>
            <person name="Manak J.R."/>
            <person name="Muller J."/>
            <person name="Pangilinan J."/>
            <person name="Patwardhan R.P."/>
            <person name="Pitluck S."/>
            <person name="Pritham E.J."/>
            <person name="Rechtsteiner A."/>
            <person name="Rho M."/>
            <person name="Rogozin I.B."/>
            <person name="Sakarya O."/>
            <person name="Salamov A."/>
            <person name="Schaack S."/>
            <person name="Shapiro H."/>
            <person name="Shiga Y."/>
            <person name="Skalitzky C."/>
            <person name="Smith Z."/>
            <person name="Souvorov A."/>
            <person name="Sung W."/>
            <person name="Tang Z."/>
            <person name="Tsuchiya D."/>
            <person name="Tu H."/>
            <person name="Vos H."/>
            <person name="Wang M."/>
            <person name="Wolf Y.I."/>
            <person name="Yamagata H."/>
            <person name="Yamada T."/>
            <person name="Ye Y."/>
            <person name="Shaw J.R."/>
            <person name="Andrews J."/>
            <person name="Crease T.J."/>
            <person name="Tang H."/>
            <person name="Lucas S.M."/>
            <person name="Robertson H.M."/>
            <person name="Bork P."/>
            <person name="Koonin E.V."/>
            <person name="Zdobnov E.M."/>
            <person name="Grigoriev I.V."/>
            <person name="Lynch M."/>
            <person name="Boore J.L."/>
        </authorList>
    </citation>
    <scope>NUCLEOTIDE SEQUENCE [LARGE SCALE GENOMIC DNA]</scope>
</reference>